<sequence>MSTAYEIQFFPTPEYDASNLAGSTLILPGPNSIGNVAQLAIDILIATLSYTRIGYLDSPYLTPVVGNDAYAEDKLEGHVNTACEVYQGKTPSGTFTILQLRSPTVKGKGIQFSKALTQWIHTSKFAEILLITGADGARRTDAQL</sequence>
<dbReference type="GO" id="GO:0000502">
    <property type="term" value="C:proteasome complex"/>
    <property type="evidence" value="ECO:0007669"/>
    <property type="project" value="UniProtKB-KW"/>
</dbReference>
<evidence type="ECO:0000256" key="1">
    <source>
        <dbReference type="ARBA" id="ARBA00019186"/>
    </source>
</evidence>
<dbReference type="GO" id="GO:0005634">
    <property type="term" value="C:nucleus"/>
    <property type="evidence" value="ECO:0007669"/>
    <property type="project" value="TreeGrafter"/>
</dbReference>
<evidence type="ECO:0000313" key="4">
    <source>
        <dbReference type="EMBL" id="KAJ3047711.1"/>
    </source>
</evidence>
<accession>A0AAD5S6M5</accession>
<keyword evidence="2" id="KW-0143">Chaperone</keyword>
<proteinExistence type="inferred from homology"/>
<dbReference type="PANTHER" id="PTHR12970:SF1">
    <property type="entry name" value="PROTEASOME ASSEMBLY CHAPERONE 2"/>
    <property type="match status" value="1"/>
</dbReference>
<name>A0AAD5S6M5_9FUNG</name>
<dbReference type="Pfam" id="PF09754">
    <property type="entry name" value="PAC2"/>
    <property type="match status" value="1"/>
</dbReference>
<keyword evidence="4" id="KW-0647">Proteasome</keyword>
<protein>
    <recommendedName>
        <fullName evidence="1">Proteasome assembly chaperone 2</fullName>
    </recommendedName>
</protein>
<dbReference type="EMBL" id="JADGJD010000912">
    <property type="protein sequence ID" value="KAJ3047711.1"/>
    <property type="molecule type" value="Genomic_DNA"/>
</dbReference>
<feature type="non-terminal residue" evidence="4">
    <location>
        <position position="1"/>
    </location>
</feature>
<evidence type="ECO:0000256" key="3">
    <source>
        <dbReference type="ARBA" id="ARBA00025745"/>
    </source>
</evidence>
<evidence type="ECO:0000256" key="2">
    <source>
        <dbReference type="ARBA" id="ARBA00023186"/>
    </source>
</evidence>
<reference evidence="4" key="1">
    <citation type="submission" date="2020-05" db="EMBL/GenBank/DDBJ databases">
        <title>Phylogenomic resolution of chytrid fungi.</title>
        <authorList>
            <person name="Stajich J.E."/>
            <person name="Amses K."/>
            <person name="Simmons R."/>
            <person name="Seto K."/>
            <person name="Myers J."/>
            <person name="Bonds A."/>
            <person name="Quandt C.A."/>
            <person name="Barry K."/>
            <person name="Liu P."/>
            <person name="Grigoriev I."/>
            <person name="Longcore J.E."/>
            <person name="James T.Y."/>
        </authorList>
    </citation>
    <scope>NUCLEOTIDE SEQUENCE</scope>
    <source>
        <strain evidence="4">JEL0318</strain>
    </source>
</reference>
<comment type="caution">
    <text evidence="4">The sequence shown here is derived from an EMBL/GenBank/DDBJ whole genome shotgun (WGS) entry which is preliminary data.</text>
</comment>
<evidence type="ECO:0000313" key="5">
    <source>
        <dbReference type="Proteomes" id="UP001212841"/>
    </source>
</evidence>
<dbReference type="AlphaFoldDB" id="A0AAD5S6M5"/>
<dbReference type="Gene3D" id="3.40.50.10900">
    <property type="entry name" value="PAC-like subunit"/>
    <property type="match status" value="1"/>
</dbReference>
<comment type="similarity">
    <text evidence="3">Belongs to the PSMG2 family.</text>
</comment>
<dbReference type="GO" id="GO:0043248">
    <property type="term" value="P:proteasome assembly"/>
    <property type="evidence" value="ECO:0007669"/>
    <property type="project" value="TreeGrafter"/>
</dbReference>
<dbReference type="InterPro" id="IPR038389">
    <property type="entry name" value="PSMG2_sf"/>
</dbReference>
<keyword evidence="5" id="KW-1185">Reference proteome</keyword>
<dbReference type="InterPro" id="IPR016562">
    <property type="entry name" value="Proteasome_assmbl_chp_2_euk"/>
</dbReference>
<dbReference type="PANTHER" id="PTHR12970">
    <property type="entry name" value="PROTEASOME ASSEMBLY CHAPERONE 2"/>
    <property type="match status" value="1"/>
</dbReference>
<gene>
    <name evidence="4" type="primary">PSMG2</name>
    <name evidence="4" type="ORF">HK097_011280</name>
</gene>
<organism evidence="4 5">
    <name type="scientific">Rhizophlyctis rosea</name>
    <dbReference type="NCBI Taxonomy" id="64517"/>
    <lineage>
        <taxon>Eukaryota</taxon>
        <taxon>Fungi</taxon>
        <taxon>Fungi incertae sedis</taxon>
        <taxon>Chytridiomycota</taxon>
        <taxon>Chytridiomycota incertae sedis</taxon>
        <taxon>Chytridiomycetes</taxon>
        <taxon>Rhizophlyctidales</taxon>
        <taxon>Rhizophlyctidaceae</taxon>
        <taxon>Rhizophlyctis</taxon>
    </lineage>
</organism>
<dbReference type="Proteomes" id="UP001212841">
    <property type="component" value="Unassembled WGS sequence"/>
</dbReference>
<dbReference type="GO" id="GO:0005829">
    <property type="term" value="C:cytosol"/>
    <property type="evidence" value="ECO:0007669"/>
    <property type="project" value="TreeGrafter"/>
</dbReference>
<dbReference type="SUPFAM" id="SSF159659">
    <property type="entry name" value="Cgl1923-like"/>
    <property type="match status" value="1"/>
</dbReference>
<dbReference type="InterPro" id="IPR019151">
    <property type="entry name" value="Proteasome_assmbl_chaperone_2"/>
</dbReference>